<dbReference type="RefSeq" id="WP_304996321.1">
    <property type="nucleotide sequence ID" value="NZ_CP101717.1"/>
</dbReference>
<feature type="transmembrane region" description="Helical" evidence="1">
    <location>
        <begin position="12"/>
        <end position="34"/>
    </location>
</feature>
<evidence type="ECO:0000313" key="2">
    <source>
        <dbReference type="EMBL" id="WLD59030.1"/>
    </source>
</evidence>
<name>A0AB38YI90_9GAMM</name>
<protein>
    <submittedName>
        <fullName evidence="2">Uncharacterized protein</fullName>
    </submittedName>
</protein>
<proteinExistence type="predicted"/>
<evidence type="ECO:0000256" key="1">
    <source>
        <dbReference type="SAM" id="Phobius"/>
    </source>
</evidence>
<accession>A0AB38YI90</accession>
<reference evidence="2" key="1">
    <citation type="submission" date="2022-07" db="EMBL/GenBank/DDBJ databases">
        <title>Complete genome sequence of Salinispirillum sp. LH10-3-1 capable of multiple carbohydrate inversion isolated from a soda lake.</title>
        <authorList>
            <person name="Liu J."/>
            <person name="Zhai Y."/>
            <person name="Zhang H."/>
            <person name="Yang H."/>
            <person name="Qu J."/>
            <person name="Li J."/>
        </authorList>
    </citation>
    <scope>NUCLEOTIDE SEQUENCE</scope>
    <source>
        <strain evidence="2">LH 10-3-1</strain>
    </source>
</reference>
<sequence>MTQPTAYRIVWFWLTICSLHALFLVLAVFTTAFVDTPLEAFVMTVLAVPYLLHQTGLPVLQNEGLSGWGMPMPNTLGWLLSVLAWLALYWLVASGVERLTRHSS</sequence>
<keyword evidence="1" id="KW-0812">Transmembrane</keyword>
<dbReference type="EMBL" id="CP101717">
    <property type="protein sequence ID" value="WLD59030.1"/>
    <property type="molecule type" value="Genomic_DNA"/>
</dbReference>
<keyword evidence="1" id="KW-0472">Membrane</keyword>
<organism evidence="2">
    <name type="scientific">Salinispirillum sp. LH 10-3-1</name>
    <dbReference type="NCBI Taxonomy" id="2952525"/>
    <lineage>
        <taxon>Bacteria</taxon>
        <taxon>Pseudomonadati</taxon>
        <taxon>Pseudomonadota</taxon>
        <taxon>Gammaproteobacteria</taxon>
        <taxon>Oceanospirillales</taxon>
        <taxon>Saccharospirillaceae</taxon>
        <taxon>Salinispirillum</taxon>
    </lineage>
</organism>
<keyword evidence="1" id="KW-1133">Transmembrane helix</keyword>
<gene>
    <name evidence="2" type="ORF">NFC81_04400</name>
</gene>
<dbReference type="AlphaFoldDB" id="A0AB38YI90"/>
<feature type="transmembrane region" description="Helical" evidence="1">
    <location>
        <begin position="76"/>
        <end position="96"/>
    </location>
</feature>